<accession>A0A5R9G0B8</accession>
<evidence type="ECO:0000256" key="1">
    <source>
        <dbReference type="ARBA" id="ARBA00022603"/>
    </source>
</evidence>
<gene>
    <name evidence="5" type="ORF">FE782_24095</name>
</gene>
<dbReference type="AlphaFoldDB" id="A0A5R9G0B8"/>
<keyword evidence="3" id="KW-0949">S-adenosyl-L-methionine</keyword>
<evidence type="ECO:0000256" key="3">
    <source>
        <dbReference type="ARBA" id="ARBA00022691"/>
    </source>
</evidence>
<comment type="caution">
    <text evidence="5">The sequence shown here is derived from an EMBL/GenBank/DDBJ whole genome shotgun (WGS) entry which is preliminary data.</text>
</comment>
<dbReference type="Proteomes" id="UP000309676">
    <property type="component" value="Unassembled WGS sequence"/>
</dbReference>
<feature type="domain" description="Methyltransferase" evidence="4">
    <location>
        <begin position="51"/>
        <end position="121"/>
    </location>
</feature>
<evidence type="ECO:0000313" key="5">
    <source>
        <dbReference type="EMBL" id="TLS49752.1"/>
    </source>
</evidence>
<dbReference type="CDD" id="cd02440">
    <property type="entry name" value="AdoMet_MTases"/>
    <property type="match status" value="1"/>
</dbReference>
<keyword evidence="1 5" id="KW-0489">Methyltransferase</keyword>
<keyword evidence="6" id="KW-1185">Reference proteome</keyword>
<dbReference type="OrthoDB" id="5510758at2"/>
<dbReference type="SUPFAM" id="SSF53335">
    <property type="entry name" value="S-adenosyl-L-methionine-dependent methyltransferases"/>
    <property type="match status" value="1"/>
</dbReference>
<reference evidence="5 6" key="1">
    <citation type="submission" date="2019-05" db="EMBL/GenBank/DDBJ databases">
        <authorList>
            <person name="Narsing Rao M.P."/>
            <person name="Li W.J."/>
        </authorList>
    </citation>
    <scope>NUCLEOTIDE SEQUENCE [LARGE SCALE GENOMIC DNA]</scope>
    <source>
        <strain evidence="5 6">SYSU_K30003</strain>
    </source>
</reference>
<dbReference type="InterPro" id="IPR026170">
    <property type="entry name" value="FAM173A/B"/>
</dbReference>
<dbReference type="Pfam" id="PF13649">
    <property type="entry name" value="Methyltransf_25"/>
    <property type="match status" value="1"/>
</dbReference>
<evidence type="ECO:0000256" key="2">
    <source>
        <dbReference type="ARBA" id="ARBA00022679"/>
    </source>
</evidence>
<keyword evidence="2 5" id="KW-0808">Transferase</keyword>
<sequence>MSYAIAAIALAAALSIVIASWKNGISPMPASAPVRRAVAEEVARLGPTGRIAEAGAGWGTLALAIARRNPGRTIVGVENSPVPWLASKLLAVLSGVGERVTFRRGDLYDFPYDEVDLVVCYLYPGAMSRLDGVWKRGLRPGARVVSVGFAIPERRPERVVVCRDVYATKVYVYRYGIDIEVAE</sequence>
<dbReference type="InterPro" id="IPR041698">
    <property type="entry name" value="Methyltransf_25"/>
</dbReference>
<evidence type="ECO:0000313" key="6">
    <source>
        <dbReference type="Proteomes" id="UP000309676"/>
    </source>
</evidence>
<dbReference type="EMBL" id="VCIW01000019">
    <property type="protein sequence ID" value="TLS49752.1"/>
    <property type="molecule type" value="Genomic_DNA"/>
</dbReference>
<proteinExistence type="predicted"/>
<dbReference type="GO" id="GO:0016279">
    <property type="term" value="F:protein-lysine N-methyltransferase activity"/>
    <property type="evidence" value="ECO:0007669"/>
    <property type="project" value="InterPro"/>
</dbReference>
<evidence type="ECO:0000259" key="4">
    <source>
        <dbReference type="Pfam" id="PF13649"/>
    </source>
</evidence>
<dbReference type="PANTHER" id="PTHR13610:SF11">
    <property type="entry name" value="METHYLTRANSFERASE DOMAIN-CONTAINING PROTEIN"/>
    <property type="match status" value="1"/>
</dbReference>
<dbReference type="InterPro" id="IPR029063">
    <property type="entry name" value="SAM-dependent_MTases_sf"/>
</dbReference>
<dbReference type="GO" id="GO:0032259">
    <property type="term" value="P:methylation"/>
    <property type="evidence" value="ECO:0007669"/>
    <property type="project" value="UniProtKB-KW"/>
</dbReference>
<protein>
    <submittedName>
        <fullName evidence="5">Class I SAM-dependent methyltransferase</fullName>
    </submittedName>
</protein>
<dbReference type="RefSeq" id="WP_138196905.1">
    <property type="nucleotide sequence ID" value="NZ_VCIW01000019.1"/>
</dbReference>
<organism evidence="5 6">
    <name type="scientific">Paenibacillus antri</name>
    <dbReference type="NCBI Taxonomy" id="2582848"/>
    <lineage>
        <taxon>Bacteria</taxon>
        <taxon>Bacillati</taxon>
        <taxon>Bacillota</taxon>
        <taxon>Bacilli</taxon>
        <taxon>Bacillales</taxon>
        <taxon>Paenibacillaceae</taxon>
        <taxon>Paenibacillus</taxon>
    </lineage>
</organism>
<name>A0A5R9G0B8_9BACL</name>
<dbReference type="PANTHER" id="PTHR13610">
    <property type="entry name" value="METHYLTRANSFERASE DOMAIN-CONTAINING PROTEIN"/>
    <property type="match status" value="1"/>
</dbReference>
<dbReference type="Gene3D" id="3.40.50.150">
    <property type="entry name" value="Vaccinia Virus protein VP39"/>
    <property type="match status" value="1"/>
</dbReference>